<dbReference type="eggNOG" id="ENOG502S7GF">
    <property type="taxonomic scope" value="Eukaryota"/>
</dbReference>
<dbReference type="OMA" id="SWEPYSP"/>
<proteinExistence type="predicted"/>
<feature type="region of interest" description="Disordered" evidence="1">
    <location>
        <begin position="1"/>
        <end position="195"/>
    </location>
</feature>
<dbReference type="OrthoDB" id="5398515at2759"/>
<organism evidence="2 3">
    <name type="scientific">Glarea lozoyensis (strain ATCC 20868 / MF5171)</name>
    <dbReference type="NCBI Taxonomy" id="1116229"/>
    <lineage>
        <taxon>Eukaryota</taxon>
        <taxon>Fungi</taxon>
        <taxon>Dikarya</taxon>
        <taxon>Ascomycota</taxon>
        <taxon>Pezizomycotina</taxon>
        <taxon>Leotiomycetes</taxon>
        <taxon>Helotiales</taxon>
        <taxon>Helotiaceae</taxon>
        <taxon>Glarea</taxon>
    </lineage>
</organism>
<evidence type="ECO:0000313" key="3">
    <source>
        <dbReference type="Proteomes" id="UP000016922"/>
    </source>
</evidence>
<feature type="region of interest" description="Disordered" evidence="1">
    <location>
        <begin position="342"/>
        <end position="481"/>
    </location>
</feature>
<feature type="compositionally biased region" description="Polar residues" evidence="1">
    <location>
        <begin position="57"/>
        <end position="84"/>
    </location>
</feature>
<name>S3DAJ2_GLAL2</name>
<accession>S3DAJ2</accession>
<dbReference type="AlphaFoldDB" id="S3DAJ2"/>
<reference evidence="2 3" key="1">
    <citation type="journal article" date="2013" name="BMC Genomics">
        <title>Genomics-driven discovery of the pneumocandin biosynthetic gene cluster in the fungus Glarea lozoyensis.</title>
        <authorList>
            <person name="Chen L."/>
            <person name="Yue Q."/>
            <person name="Zhang X."/>
            <person name="Xiang M."/>
            <person name="Wang C."/>
            <person name="Li S."/>
            <person name="Che Y."/>
            <person name="Ortiz-Lopez F.J."/>
            <person name="Bills G.F."/>
            <person name="Liu X."/>
            <person name="An Z."/>
        </authorList>
    </citation>
    <scope>NUCLEOTIDE SEQUENCE [LARGE SCALE GENOMIC DNA]</scope>
    <source>
        <strain evidence="3">ATCC 20868 / MF5171</strain>
    </source>
</reference>
<dbReference type="HOGENOM" id="CLU_038380_1_0_1"/>
<feature type="region of interest" description="Disordered" evidence="1">
    <location>
        <begin position="297"/>
        <end position="328"/>
    </location>
</feature>
<dbReference type="Proteomes" id="UP000016922">
    <property type="component" value="Unassembled WGS sequence"/>
</dbReference>
<sequence>MATALQPPSTPPPHSTLNTPRTPRHGAFEDDYQPYSPRKSSRISQRARDTNTPPPRQTSSSMRNKSTPQTSRIASTSNAFANTPASPPMTSKRRTPRQLGHFEGGSRSGALDIESTSSAATVLGLPTPSRTDKMDVSRSALRNNGMLPTPAKTPQRASATNLAVKGVARNIFPTRGGTDDEIMPTPRKKSNKKYSGFTINSFGVDEEDSPIAIFTDSHDRVPSPDISEDNPFYSQHNNVPAEPVRRTSKRRKVSVKGEEDQEMTDIGSRKDGLVYIFRGKRVFRRFSDAVDVDEDVSNTAPIGESSETEIDVNDLPNHQGPLTRSSVVPRLLFATEEQKKEKEARLKAAEEEEADTDIELPIMASSSSRRRTGNRTDALMESTPSEQVDCDITTPKAPRFAPYSPPTTGRATRSQKLELSDPPTESDDDRPTTPTHKLTASKRVSPFMGWQRTKGEAATSTKKRQATSLPQSSTGKKARRV</sequence>
<keyword evidence="3" id="KW-1185">Reference proteome</keyword>
<dbReference type="RefSeq" id="XP_008083105.1">
    <property type="nucleotide sequence ID" value="XM_008084914.1"/>
</dbReference>
<dbReference type="KEGG" id="glz:GLAREA_00154"/>
<feature type="compositionally biased region" description="Polar residues" evidence="1">
    <location>
        <begin position="466"/>
        <end position="475"/>
    </location>
</feature>
<gene>
    <name evidence="2" type="ORF">GLAREA_00154</name>
</gene>
<feature type="region of interest" description="Disordered" evidence="1">
    <location>
        <begin position="228"/>
        <end position="259"/>
    </location>
</feature>
<evidence type="ECO:0000313" key="2">
    <source>
        <dbReference type="EMBL" id="EPE28996.1"/>
    </source>
</evidence>
<evidence type="ECO:0000256" key="1">
    <source>
        <dbReference type="SAM" id="MobiDB-lite"/>
    </source>
</evidence>
<protein>
    <submittedName>
        <fullName evidence="2">Uncharacterized protein</fullName>
    </submittedName>
</protein>
<dbReference type="EMBL" id="KE145367">
    <property type="protein sequence ID" value="EPE28996.1"/>
    <property type="molecule type" value="Genomic_DNA"/>
</dbReference>
<dbReference type="GeneID" id="19459214"/>